<dbReference type="InterPro" id="IPR039777">
    <property type="entry name" value="IFRD"/>
</dbReference>
<evidence type="ECO:0000313" key="5">
    <source>
        <dbReference type="Proteomes" id="UP000026962"/>
    </source>
</evidence>
<reference evidence="4" key="2">
    <citation type="submission" date="2018-05" db="EMBL/GenBank/DDBJ databases">
        <title>OpunRS2 (Oryza punctata Reference Sequence Version 2).</title>
        <authorList>
            <person name="Zhang J."/>
            <person name="Kudrna D."/>
            <person name="Lee S."/>
            <person name="Talag J."/>
            <person name="Welchert J."/>
            <person name="Wing R.A."/>
        </authorList>
    </citation>
    <scope>NUCLEOTIDE SEQUENCE [LARGE SCALE GENOMIC DNA]</scope>
</reference>
<dbReference type="HOGENOM" id="CLU_018080_1_0_1"/>
<feature type="region of interest" description="Disordered" evidence="2">
    <location>
        <begin position="1"/>
        <end position="25"/>
    </location>
</feature>
<dbReference type="PANTHER" id="PTHR12354">
    <property type="entry name" value="INTERFERON-RELATED DEVELOPMENTAL REGULATOR"/>
    <property type="match status" value="1"/>
</dbReference>
<reference evidence="4" key="1">
    <citation type="submission" date="2015-04" db="UniProtKB">
        <authorList>
            <consortium name="EnsemblPlants"/>
        </authorList>
    </citation>
    <scope>IDENTIFICATION</scope>
</reference>
<protein>
    <recommendedName>
        <fullName evidence="3">Interferon-related developmental regulator N-terminal domain-containing protein</fullName>
    </recommendedName>
</protein>
<dbReference type="SUPFAM" id="SSF48371">
    <property type="entry name" value="ARM repeat"/>
    <property type="match status" value="1"/>
</dbReference>
<dbReference type="Proteomes" id="UP000026962">
    <property type="component" value="Chromosome 2"/>
</dbReference>
<evidence type="ECO:0000259" key="3">
    <source>
        <dbReference type="Pfam" id="PF05004"/>
    </source>
</evidence>
<feature type="domain" description="Interferon-related developmental regulator N-terminal" evidence="3">
    <location>
        <begin position="39"/>
        <end position="330"/>
    </location>
</feature>
<proteinExistence type="inferred from homology"/>
<sequence>MVLKKFTGRSSGHASTSHDDADAGSSSAVGAVAVSAYQRRIRQNVTVLEKVAVSVHDSRASTREAALAELIVALEGFLSADHAEGRYSDEILRGCYVSIKKRPAREACLALRAVALLAVTLGPGATMMKTIMAAETTYPLGPSKKIMKETYPLVSRILEVSADASLVVAALECLAVVAFVDVAAENMDDTEKCMNALWAVICPSTAPKVAGAAKETSLRVLAAAVSAWTLVLTTTGGWKKKKKVSPDPWRGTAAYLVSLLHSDSREVRMAAGEALAVTIEMKLLTEQNNGALFSEMESRASDLAIEAAGAGVNKTKFLEQKELFKNITKFLASGKAPVSSVRTSSSNYGLLTTSTWTDIVRLNFLRRFLGGGFLHHLQGKGLMDQVFVIDDGEITGKLSAAKSKRSLRKDTRIVKELNGGGVVAMDEKEKKQQMIKKSLEKQKTVKKERLIAYELKHGLSDL</sequence>
<evidence type="ECO:0000313" key="4">
    <source>
        <dbReference type="EnsemblPlants" id="OPUNC02G07920.1"/>
    </source>
</evidence>
<dbReference type="Pfam" id="PF05004">
    <property type="entry name" value="IFRD"/>
    <property type="match status" value="1"/>
</dbReference>
<evidence type="ECO:0000256" key="2">
    <source>
        <dbReference type="SAM" id="MobiDB-lite"/>
    </source>
</evidence>
<name>A0A0E0JXD5_ORYPU</name>
<dbReference type="EnsemblPlants" id="OPUNC02G07920.1">
    <property type="protein sequence ID" value="OPUNC02G07920.1"/>
    <property type="gene ID" value="OPUNC02G07920"/>
</dbReference>
<dbReference type="OMA" id="AREVYID"/>
<dbReference type="eggNOG" id="KOG2842">
    <property type="taxonomic scope" value="Eukaryota"/>
</dbReference>
<keyword evidence="5" id="KW-1185">Reference proteome</keyword>
<dbReference type="InterPro" id="IPR007701">
    <property type="entry name" value="Interferon-rel_develop_reg_N"/>
</dbReference>
<dbReference type="Gramene" id="OPUNC02G07920.1">
    <property type="protein sequence ID" value="OPUNC02G07920.1"/>
    <property type="gene ID" value="OPUNC02G07920"/>
</dbReference>
<dbReference type="PANTHER" id="PTHR12354:SF11">
    <property type="entry name" value="OS02G0219050 PROTEIN"/>
    <property type="match status" value="1"/>
</dbReference>
<comment type="similarity">
    <text evidence="1">Belongs to the IFRD family.</text>
</comment>
<dbReference type="InterPro" id="IPR016024">
    <property type="entry name" value="ARM-type_fold"/>
</dbReference>
<dbReference type="STRING" id="4537.A0A0E0JXD5"/>
<evidence type="ECO:0000256" key="1">
    <source>
        <dbReference type="ARBA" id="ARBA00008828"/>
    </source>
</evidence>
<dbReference type="AlphaFoldDB" id="A0A0E0JXD5"/>
<accession>A0A0E0JXD5</accession>
<organism evidence="4">
    <name type="scientific">Oryza punctata</name>
    <name type="common">Red rice</name>
    <dbReference type="NCBI Taxonomy" id="4537"/>
    <lineage>
        <taxon>Eukaryota</taxon>
        <taxon>Viridiplantae</taxon>
        <taxon>Streptophyta</taxon>
        <taxon>Embryophyta</taxon>
        <taxon>Tracheophyta</taxon>
        <taxon>Spermatophyta</taxon>
        <taxon>Magnoliopsida</taxon>
        <taxon>Liliopsida</taxon>
        <taxon>Poales</taxon>
        <taxon>Poaceae</taxon>
        <taxon>BOP clade</taxon>
        <taxon>Oryzoideae</taxon>
        <taxon>Oryzeae</taxon>
        <taxon>Oryzinae</taxon>
        <taxon>Oryza</taxon>
    </lineage>
</organism>